<gene>
    <name evidence="2" type="ORF">PVK06_037098</name>
</gene>
<comment type="caution">
    <text evidence="2">The sequence shown here is derived from an EMBL/GenBank/DDBJ whole genome shotgun (WGS) entry which is preliminary data.</text>
</comment>
<accession>A0ABR0MWW2</accession>
<keyword evidence="3" id="KW-1185">Reference proteome</keyword>
<evidence type="ECO:0000256" key="1">
    <source>
        <dbReference type="SAM" id="MobiDB-lite"/>
    </source>
</evidence>
<sequence>MGKSKEAILVGTIKGLLVEEAQKRNKSSNAFNTPALAHVAEVISEKFKVECRLQHVDNPLKRVKNRRARTAQSRSRPRRKNARASVGNEHINSVMNALVKIADAIGKLISDDEVNATQLYEQMMSMEEFNGESLVAAFDHLMQHQKVAMK</sequence>
<dbReference type="Proteomes" id="UP001358586">
    <property type="component" value="Chromosome 11"/>
</dbReference>
<reference evidence="2 3" key="1">
    <citation type="submission" date="2023-03" db="EMBL/GenBank/DDBJ databases">
        <title>WGS of Gossypium arboreum.</title>
        <authorList>
            <person name="Yu D."/>
        </authorList>
    </citation>
    <scope>NUCLEOTIDE SEQUENCE [LARGE SCALE GENOMIC DNA]</scope>
    <source>
        <tissue evidence="2">Leaf</tissue>
    </source>
</reference>
<protein>
    <submittedName>
        <fullName evidence="2">Uncharacterized protein</fullName>
    </submittedName>
</protein>
<organism evidence="2 3">
    <name type="scientific">Gossypium arboreum</name>
    <name type="common">Tree cotton</name>
    <name type="synonym">Gossypium nanking</name>
    <dbReference type="NCBI Taxonomy" id="29729"/>
    <lineage>
        <taxon>Eukaryota</taxon>
        <taxon>Viridiplantae</taxon>
        <taxon>Streptophyta</taxon>
        <taxon>Embryophyta</taxon>
        <taxon>Tracheophyta</taxon>
        <taxon>Spermatophyta</taxon>
        <taxon>Magnoliopsida</taxon>
        <taxon>eudicotyledons</taxon>
        <taxon>Gunneridae</taxon>
        <taxon>Pentapetalae</taxon>
        <taxon>rosids</taxon>
        <taxon>malvids</taxon>
        <taxon>Malvales</taxon>
        <taxon>Malvaceae</taxon>
        <taxon>Malvoideae</taxon>
        <taxon>Gossypium</taxon>
    </lineage>
</organism>
<feature type="compositionally biased region" description="Basic residues" evidence="1">
    <location>
        <begin position="61"/>
        <end position="82"/>
    </location>
</feature>
<feature type="region of interest" description="Disordered" evidence="1">
    <location>
        <begin position="60"/>
        <end position="86"/>
    </location>
</feature>
<name>A0ABR0MWW2_GOSAR</name>
<dbReference type="PANTHER" id="PTHR46929">
    <property type="entry name" value="EXPRESSED PROTEIN"/>
    <property type="match status" value="1"/>
</dbReference>
<evidence type="ECO:0000313" key="2">
    <source>
        <dbReference type="EMBL" id="KAK5782593.1"/>
    </source>
</evidence>
<dbReference type="EMBL" id="JARKNE010000011">
    <property type="protein sequence ID" value="KAK5782593.1"/>
    <property type="molecule type" value="Genomic_DNA"/>
</dbReference>
<dbReference type="PANTHER" id="PTHR46929:SF23">
    <property type="entry name" value="L10-INTERACTING MYB DOMAIN-CONTAINING PROTEIN-LIKE"/>
    <property type="match status" value="1"/>
</dbReference>
<proteinExistence type="predicted"/>
<evidence type="ECO:0000313" key="3">
    <source>
        <dbReference type="Proteomes" id="UP001358586"/>
    </source>
</evidence>